<dbReference type="Pfam" id="PF07583">
    <property type="entry name" value="PSCyt2"/>
    <property type="match status" value="1"/>
</dbReference>
<dbReference type="Proteomes" id="UP000316095">
    <property type="component" value="Unassembled WGS sequence"/>
</dbReference>
<dbReference type="InterPro" id="IPR011444">
    <property type="entry name" value="DUF1549"/>
</dbReference>
<evidence type="ECO:0000259" key="4">
    <source>
        <dbReference type="Pfam" id="PF07587"/>
    </source>
</evidence>
<dbReference type="RefSeq" id="WP_165441896.1">
    <property type="nucleotide sequence ID" value="NZ_SJPG01000001.1"/>
</dbReference>
<feature type="chain" id="PRO_5022760236" evidence="2">
    <location>
        <begin position="26"/>
        <end position="957"/>
    </location>
</feature>
<feature type="domain" description="Golvesin/Xly CBD-like" evidence="6">
    <location>
        <begin position="443"/>
        <end position="568"/>
    </location>
</feature>
<dbReference type="Pfam" id="PF07587">
    <property type="entry name" value="PSD1"/>
    <property type="match status" value="1"/>
</dbReference>
<evidence type="ECO:0000259" key="5">
    <source>
        <dbReference type="Pfam" id="PF07635"/>
    </source>
</evidence>
<dbReference type="Pfam" id="PF07635">
    <property type="entry name" value="PSCyt1"/>
    <property type="match status" value="1"/>
</dbReference>
<dbReference type="PANTHER" id="PTHR35889">
    <property type="entry name" value="CYCLOINULO-OLIGOSACCHARIDE FRUCTANOTRANSFERASE-RELATED"/>
    <property type="match status" value="1"/>
</dbReference>
<feature type="domain" description="DUF1549" evidence="3">
    <location>
        <begin position="164"/>
        <end position="373"/>
    </location>
</feature>
<evidence type="ECO:0000256" key="1">
    <source>
        <dbReference type="SAM" id="Coils"/>
    </source>
</evidence>
<dbReference type="PANTHER" id="PTHR35889:SF3">
    <property type="entry name" value="F-BOX DOMAIN-CONTAINING PROTEIN"/>
    <property type="match status" value="1"/>
</dbReference>
<protein>
    <submittedName>
        <fullName evidence="7">Xanthan lyase</fullName>
        <ecNumber evidence="7">4.2.2.12</ecNumber>
    </submittedName>
</protein>
<evidence type="ECO:0000256" key="2">
    <source>
        <dbReference type="SAM" id="SignalP"/>
    </source>
</evidence>
<gene>
    <name evidence="7" type="primary">xly_4</name>
    <name evidence="7" type="ORF">Pan54_43820</name>
</gene>
<accession>A0A5C5XLQ8</accession>
<proteinExistence type="predicted"/>
<feature type="signal peptide" evidence="2">
    <location>
        <begin position="1"/>
        <end position="25"/>
    </location>
</feature>
<organism evidence="7 8">
    <name type="scientific">Rubinisphaera italica</name>
    <dbReference type="NCBI Taxonomy" id="2527969"/>
    <lineage>
        <taxon>Bacteria</taxon>
        <taxon>Pseudomonadati</taxon>
        <taxon>Planctomycetota</taxon>
        <taxon>Planctomycetia</taxon>
        <taxon>Planctomycetales</taxon>
        <taxon>Planctomycetaceae</taxon>
        <taxon>Rubinisphaera</taxon>
    </lineage>
</organism>
<dbReference type="AlphaFoldDB" id="A0A5C5XLQ8"/>
<comment type="caution">
    <text evidence="7">The sequence shown here is derived from an EMBL/GenBank/DDBJ whole genome shotgun (WGS) entry which is preliminary data.</text>
</comment>
<keyword evidence="2" id="KW-0732">Signal</keyword>
<evidence type="ECO:0000313" key="8">
    <source>
        <dbReference type="Proteomes" id="UP000316095"/>
    </source>
</evidence>
<keyword evidence="8" id="KW-1185">Reference proteome</keyword>
<dbReference type="EMBL" id="SJPG01000001">
    <property type="protein sequence ID" value="TWT63628.1"/>
    <property type="molecule type" value="Genomic_DNA"/>
</dbReference>
<feature type="domain" description="DUF1553" evidence="4">
    <location>
        <begin position="668"/>
        <end position="923"/>
    </location>
</feature>
<dbReference type="GO" id="GO:0047492">
    <property type="term" value="F:xanthan lyase activity"/>
    <property type="evidence" value="ECO:0007669"/>
    <property type="project" value="UniProtKB-EC"/>
</dbReference>
<evidence type="ECO:0000313" key="7">
    <source>
        <dbReference type="EMBL" id="TWT63628.1"/>
    </source>
</evidence>
<sequence precursor="true">MTQSLRLIFGFILSSQLLSSSLLQAEQSEVEFFEKKIRPVLVKHCYECHSVEASAVKGGLLLDSREGLLAGGDSGPSLVPGKSAESTLIESLKYESYEMPPSGKLPEHVIRDFEQWVDTGAIDPRAPTQKKAQAGIDWEAARQFWAYQPLPESTPAGLSTTKLIDQSLQQALDKVGATPNSIASPEQRIRRLYYDLTGLPPSPQQIMDFVNDPSADRWENTVEELLASKQFGEHWGRHWLDVVRYADSNGNDFNATYHNAWRYRNYVIEAFNNDKPFDRFLREQIAGDLMPAKDPQEQYNHLVATGFLMVGPKMLSERDKEKLEFDIVDEQIDSIGKAFLGLSLGCARCHDHKFDPIPTADYYALAGIFRSTQVLDGESQKYVSDWVRRELPTTKEHREQLALYNEQTKTLTTALKAEEKTLKKTEQTLKEFQEGQDAYTIDNLKAKLTGNWTSSTYSKDFIGSDYIHDNKEKSPVKTALFSMTIGKAGKYHVRFGYKGNSGRDEKVPVTIKHGEQEQTFFIDQTKPAPIRGQFIELGEFEYVAGDVVEVIISNEGTTGYVIVDAVQFLLHRESSEESLDADRLAKLEKAVNAAKSALKSSQDKLAELKKNAPKPLPLAFAVKDREDCDDCEIMIRGDHLNKGEVVSRGTLQIISGEQASLKNPTGSGRLEFANWITSDAAPLASRVYVNRLWLYLFGEGIVRSVDNFGALGIPPSHPELLDALALRFTESNWSTKEMVRAIVMTEAYQRSTENNLDSYKLDPENRLLWRSHRRPLTAEEILDTFLVYRDSLDQTQAESTVSQFGTLVVNNNSNAQSKTEQGVTALKRTIYQPVLRSQLSELAYLFDFANPEMVVGKRPPTNVPAQALFLMNNDLPRQTASALVSQMFEEHGTGSFTILNDLYLKIFGRLPDKADDQLAKNYLQTRLEDTTDTAEIKAAWTDYVQAMLASTEFRYLD</sequence>
<feature type="coiled-coil region" evidence="1">
    <location>
        <begin position="584"/>
        <end position="611"/>
    </location>
</feature>
<feature type="domain" description="Cytochrome C Planctomycete-type" evidence="5">
    <location>
        <begin position="45"/>
        <end position="103"/>
    </location>
</feature>
<dbReference type="EC" id="4.2.2.12" evidence="7"/>
<reference evidence="7 8" key="1">
    <citation type="submission" date="2019-02" db="EMBL/GenBank/DDBJ databases">
        <title>Deep-cultivation of Planctomycetes and their phenomic and genomic characterization uncovers novel biology.</title>
        <authorList>
            <person name="Wiegand S."/>
            <person name="Jogler M."/>
            <person name="Boedeker C."/>
            <person name="Pinto D."/>
            <person name="Vollmers J."/>
            <person name="Rivas-Marin E."/>
            <person name="Kohn T."/>
            <person name="Peeters S.H."/>
            <person name="Heuer A."/>
            <person name="Rast P."/>
            <person name="Oberbeckmann S."/>
            <person name="Bunk B."/>
            <person name="Jeske O."/>
            <person name="Meyerdierks A."/>
            <person name="Storesund J.E."/>
            <person name="Kallscheuer N."/>
            <person name="Luecker S."/>
            <person name="Lage O.M."/>
            <person name="Pohl T."/>
            <person name="Merkel B.J."/>
            <person name="Hornburger P."/>
            <person name="Mueller R.-W."/>
            <person name="Bruemmer F."/>
            <person name="Labrenz M."/>
            <person name="Spormann A.M."/>
            <person name="Op Den Camp H."/>
            <person name="Overmann J."/>
            <person name="Amann R."/>
            <person name="Jetten M.S.M."/>
            <person name="Mascher T."/>
            <person name="Medema M.H."/>
            <person name="Devos D.P."/>
            <person name="Kaster A.-K."/>
            <person name="Ovreas L."/>
            <person name="Rohde M."/>
            <person name="Galperin M.Y."/>
            <person name="Jogler C."/>
        </authorList>
    </citation>
    <scope>NUCLEOTIDE SEQUENCE [LARGE SCALE GENOMIC DNA]</scope>
    <source>
        <strain evidence="7 8">Pan54</strain>
    </source>
</reference>
<dbReference type="InterPro" id="IPR022655">
    <property type="entry name" value="DUF1553"/>
</dbReference>
<dbReference type="Pfam" id="PF25275">
    <property type="entry name" value="Golvesin_C"/>
    <property type="match status" value="1"/>
</dbReference>
<evidence type="ECO:0000259" key="6">
    <source>
        <dbReference type="Pfam" id="PF25275"/>
    </source>
</evidence>
<name>A0A5C5XLQ8_9PLAN</name>
<keyword evidence="1" id="KW-0175">Coiled coil</keyword>
<evidence type="ECO:0000259" key="3">
    <source>
        <dbReference type="Pfam" id="PF07583"/>
    </source>
</evidence>
<dbReference type="InterPro" id="IPR033803">
    <property type="entry name" value="CBD-like_Golvesin-Xly"/>
</dbReference>
<dbReference type="InterPro" id="IPR011429">
    <property type="entry name" value="Cyt_c_Planctomycete-type"/>
</dbReference>
<keyword evidence="7" id="KW-0456">Lyase</keyword>